<keyword evidence="5" id="KW-0833">Ubl conjugation pathway</keyword>
<dbReference type="InterPro" id="IPR047932">
    <property type="entry name" value="FBXL14_F-box"/>
</dbReference>
<comment type="subunit">
    <text evidence="6">Part of a SCF (SKP1-cullin-F-box) ubiquitin-protein ligase complex. Interacts with SKP1 and CUL1. Interacts with SNAI1; the interaction requires the phosphorylation of the two serine residues in the substrate destruction motif D-S-G-X(2,3,4)-S.</text>
</comment>
<dbReference type="InterPro" id="IPR006553">
    <property type="entry name" value="Leu-rich_rpt_Cys-con_subtyp"/>
</dbReference>
<dbReference type="GO" id="GO:0019005">
    <property type="term" value="C:SCF ubiquitin ligase complex"/>
    <property type="evidence" value="ECO:0007669"/>
    <property type="project" value="TreeGrafter"/>
</dbReference>
<evidence type="ECO:0000256" key="5">
    <source>
        <dbReference type="ARBA" id="ARBA00022786"/>
    </source>
</evidence>
<accession>A0AA88PVH9</accession>
<dbReference type="CDD" id="cd22125">
    <property type="entry name" value="F-box_FBXL14"/>
    <property type="match status" value="1"/>
</dbReference>
<sequence>METHISCLFPEILAMIFSYLDVRDKGRVAQVCTAWRDASYHKSVWRGVEAKLHLRRANPSLFPSLQARGIRRVQILSLRRSLSYVIQGMPNIESLNLSGCYNLTDNGLGHAFVQEIPSLRVLNLSLCKQITDSSLGRIAQYLKNLEVLELGGCSNITNTGLLLIAWGLHRLKSLNLRSCRHVSDVGIGHLAGMTRSAAEGCLSLEYLTLQDCQKLTDLSLKHISKGLTKLKVLNLSFCGGISDAGMIHLSHMTSLWSLNLRSCDNISDTGIMHLAMGTLRLSGLDVSFCDKIGDQSLAYIAQGLYQLKSLSLCSCHISDDGINRMVRQMHELRTLNIGQCVRITDKGLELIADHLTQLTGIDLYGCTKITKRGLERITQLPCLKVLNLGLWQMTENEAFSLCDGRPSLFSQPTVNAMLSLSLSLSLRFRGSECDMERLSLCLPRGSGPAQPGKFIKCLTLSPCAVRLFFGPPAEAEPLHTRGRSRNKSRHHPYHNSRACCTGAVWLSAVPYILFETGCCTVSGDYHGIAAQHKRCWLIKQRRTERERGRNGGRNKKKSLFNMDQTVFHPPPLSLSIALAGPSPAAVGPEAAGRQAGSWPDGERHGWSGPRWAGLGSDRVPGLLRQGAAG</sequence>
<dbReference type="PANTHER" id="PTHR13318:SF193">
    <property type="entry name" value="F-BOX_LRR-REPEAT PROTEIN 16"/>
    <property type="match status" value="1"/>
</dbReference>
<dbReference type="PROSITE" id="PS50181">
    <property type="entry name" value="FBOX"/>
    <property type="match status" value="1"/>
</dbReference>
<dbReference type="InterPro" id="IPR036047">
    <property type="entry name" value="F-box-like_dom_sf"/>
</dbReference>
<dbReference type="InterPro" id="IPR057207">
    <property type="entry name" value="FBXL15_LRR"/>
</dbReference>
<evidence type="ECO:0000256" key="8">
    <source>
        <dbReference type="ARBA" id="ARBA00080419"/>
    </source>
</evidence>
<dbReference type="SMART" id="SM00256">
    <property type="entry name" value="FBOX"/>
    <property type="match status" value="1"/>
</dbReference>
<dbReference type="FunFam" id="3.80.10.10:FF:000075">
    <property type="entry name" value="F-box/LRR-repeat protein 14 isoform X1"/>
    <property type="match status" value="1"/>
</dbReference>
<dbReference type="Pfam" id="PF12937">
    <property type="entry name" value="F-box-like"/>
    <property type="match status" value="1"/>
</dbReference>
<dbReference type="GO" id="GO:0031146">
    <property type="term" value="P:SCF-dependent proteasomal ubiquitin-dependent protein catabolic process"/>
    <property type="evidence" value="ECO:0007669"/>
    <property type="project" value="TreeGrafter"/>
</dbReference>
<evidence type="ECO:0000256" key="1">
    <source>
        <dbReference type="ARBA" id="ARBA00004496"/>
    </source>
</evidence>
<dbReference type="AlphaFoldDB" id="A0AA88PVH9"/>
<keyword evidence="12" id="KW-1185">Reference proteome</keyword>
<feature type="region of interest" description="Disordered" evidence="9">
    <location>
        <begin position="583"/>
        <end position="629"/>
    </location>
</feature>
<evidence type="ECO:0000256" key="7">
    <source>
        <dbReference type="ARBA" id="ARBA00074004"/>
    </source>
</evidence>
<evidence type="ECO:0000256" key="4">
    <source>
        <dbReference type="ARBA" id="ARBA00022737"/>
    </source>
</evidence>
<keyword evidence="3" id="KW-0433">Leucine-rich repeat</keyword>
<dbReference type="FunFam" id="3.80.10.10:FF:000051">
    <property type="entry name" value="F-box and leucine-rich repeat protein 14"/>
    <property type="match status" value="1"/>
</dbReference>
<dbReference type="GO" id="GO:0005737">
    <property type="term" value="C:cytoplasm"/>
    <property type="evidence" value="ECO:0007669"/>
    <property type="project" value="UniProtKB-SubCell"/>
</dbReference>
<dbReference type="Gene3D" id="3.80.10.10">
    <property type="entry name" value="Ribonuclease Inhibitor"/>
    <property type="match status" value="2"/>
</dbReference>
<dbReference type="InterPro" id="IPR001810">
    <property type="entry name" value="F-box_dom"/>
</dbReference>
<reference evidence="11" key="1">
    <citation type="submission" date="2023-08" db="EMBL/GenBank/DDBJ databases">
        <title>Chromosome-level Genome Assembly of mud carp (Cirrhinus molitorella).</title>
        <authorList>
            <person name="Liu H."/>
        </authorList>
    </citation>
    <scope>NUCLEOTIDE SEQUENCE</scope>
    <source>
        <strain evidence="11">Prfri</strain>
        <tissue evidence="11">Muscle</tissue>
    </source>
</reference>
<evidence type="ECO:0000256" key="9">
    <source>
        <dbReference type="SAM" id="MobiDB-lite"/>
    </source>
</evidence>
<gene>
    <name evidence="11" type="ORF">Q8A67_012951</name>
</gene>
<dbReference type="FunFam" id="1.20.1280.50:FF:000059">
    <property type="entry name" value="Partner of Paired"/>
    <property type="match status" value="1"/>
</dbReference>
<organism evidence="11 12">
    <name type="scientific">Cirrhinus molitorella</name>
    <name type="common">mud carp</name>
    <dbReference type="NCBI Taxonomy" id="172907"/>
    <lineage>
        <taxon>Eukaryota</taxon>
        <taxon>Metazoa</taxon>
        <taxon>Chordata</taxon>
        <taxon>Craniata</taxon>
        <taxon>Vertebrata</taxon>
        <taxon>Euteleostomi</taxon>
        <taxon>Actinopterygii</taxon>
        <taxon>Neopterygii</taxon>
        <taxon>Teleostei</taxon>
        <taxon>Ostariophysi</taxon>
        <taxon>Cypriniformes</taxon>
        <taxon>Cyprinidae</taxon>
        <taxon>Labeoninae</taxon>
        <taxon>Labeonini</taxon>
        <taxon>Cirrhinus</taxon>
    </lineage>
</organism>
<dbReference type="InterPro" id="IPR032675">
    <property type="entry name" value="LRR_dom_sf"/>
</dbReference>
<dbReference type="SUPFAM" id="SSF81383">
    <property type="entry name" value="F-box domain"/>
    <property type="match status" value="1"/>
</dbReference>
<protein>
    <recommendedName>
        <fullName evidence="7">F-box/LRR-repeat protein 14</fullName>
    </recommendedName>
    <alternativeName>
        <fullName evidence="8">F-box and leucine-rich repeat protein 14</fullName>
    </alternativeName>
</protein>
<name>A0AA88PVH9_9TELE</name>
<evidence type="ECO:0000256" key="6">
    <source>
        <dbReference type="ARBA" id="ARBA00065882"/>
    </source>
</evidence>
<keyword evidence="2" id="KW-0963">Cytoplasm</keyword>
<feature type="domain" description="F-box" evidence="10">
    <location>
        <begin position="2"/>
        <end position="48"/>
    </location>
</feature>
<evidence type="ECO:0000313" key="11">
    <source>
        <dbReference type="EMBL" id="KAK2892963.1"/>
    </source>
</evidence>
<dbReference type="PANTHER" id="PTHR13318">
    <property type="entry name" value="PARTNER OF PAIRED, ISOFORM B-RELATED"/>
    <property type="match status" value="1"/>
</dbReference>
<proteinExistence type="predicted"/>
<evidence type="ECO:0000259" key="10">
    <source>
        <dbReference type="PROSITE" id="PS50181"/>
    </source>
</evidence>
<dbReference type="SUPFAM" id="SSF52047">
    <property type="entry name" value="RNI-like"/>
    <property type="match status" value="1"/>
</dbReference>
<comment type="caution">
    <text evidence="11">The sequence shown here is derived from an EMBL/GenBank/DDBJ whole genome shotgun (WGS) entry which is preliminary data.</text>
</comment>
<comment type="subcellular location">
    <subcellularLocation>
        <location evidence="1">Cytoplasm</location>
    </subcellularLocation>
</comment>
<evidence type="ECO:0000256" key="2">
    <source>
        <dbReference type="ARBA" id="ARBA00022490"/>
    </source>
</evidence>
<dbReference type="Pfam" id="PF25372">
    <property type="entry name" value="DUF7885"/>
    <property type="match status" value="2"/>
</dbReference>
<evidence type="ECO:0000313" key="12">
    <source>
        <dbReference type="Proteomes" id="UP001187343"/>
    </source>
</evidence>
<evidence type="ECO:0000256" key="3">
    <source>
        <dbReference type="ARBA" id="ARBA00022614"/>
    </source>
</evidence>
<dbReference type="SMART" id="SM00367">
    <property type="entry name" value="LRR_CC"/>
    <property type="match status" value="11"/>
</dbReference>
<dbReference type="EMBL" id="JAUYZG010000012">
    <property type="protein sequence ID" value="KAK2892963.1"/>
    <property type="molecule type" value="Genomic_DNA"/>
</dbReference>
<dbReference type="Proteomes" id="UP001187343">
    <property type="component" value="Unassembled WGS sequence"/>
</dbReference>
<keyword evidence="4" id="KW-0677">Repeat</keyword>